<proteinExistence type="predicted"/>
<reference evidence="2 3" key="1">
    <citation type="submission" date="2016-11" db="EMBL/GenBank/DDBJ databases">
        <authorList>
            <person name="Jaros S."/>
            <person name="Januszkiewicz K."/>
            <person name="Wedrychowicz H."/>
        </authorList>
    </citation>
    <scope>NUCLEOTIDE SEQUENCE [LARGE SCALE GENOMIC DNA]</scope>
    <source>
        <strain evidence="2 3">DSM 18899</strain>
    </source>
</reference>
<accession>A0A1K2H676</accession>
<sequence length="192" mass="21265">MQNQRWRSALAWMTLVVGALCSSCQLAPVAQEPPPCTANIPLRLADAPGPHGHPLASSPWKIAVGEKPEGLAYVDEEMLLAQGETDSMGRIALLKHESDRISALACEGLTPVWFVYPGYTGQISGVRRSKYLSDNEDLLHRLMLEGYFYELPAYSVSLFNSPSVTEVLYMARQDYGVESNEALLKKLRELQP</sequence>
<feature type="chain" id="PRO_5012159464" evidence="1">
    <location>
        <begin position="28"/>
        <end position="192"/>
    </location>
</feature>
<protein>
    <submittedName>
        <fullName evidence="2">Uncharacterized protein</fullName>
    </submittedName>
</protein>
<dbReference type="RefSeq" id="WP_139256005.1">
    <property type="nucleotide sequence ID" value="NZ_FPKR01000002.1"/>
</dbReference>
<keyword evidence="1" id="KW-0732">Signal</keyword>
<dbReference type="EMBL" id="FPKR01000002">
    <property type="protein sequence ID" value="SFZ71851.1"/>
    <property type="molecule type" value="Genomic_DNA"/>
</dbReference>
<organism evidence="2 3">
    <name type="scientific">Chitinimonas taiwanensis DSM 18899</name>
    <dbReference type="NCBI Taxonomy" id="1121279"/>
    <lineage>
        <taxon>Bacteria</taxon>
        <taxon>Pseudomonadati</taxon>
        <taxon>Pseudomonadota</taxon>
        <taxon>Betaproteobacteria</taxon>
        <taxon>Neisseriales</taxon>
        <taxon>Chitinibacteraceae</taxon>
        <taxon>Chitinimonas</taxon>
    </lineage>
</organism>
<evidence type="ECO:0000313" key="2">
    <source>
        <dbReference type="EMBL" id="SFZ71851.1"/>
    </source>
</evidence>
<feature type="signal peptide" evidence="1">
    <location>
        <begin position="1"/>
        <end position="27"/>
    </location>
</feature>
<dbReference type="Proteomes" id="UP000186513">
    <property type="component" value="Unassembled WGS sequence"/>
</dbReference>
<evidence type="ECO:0000256" key="1">
    <source>
        <dbReference type="SAM" id="SignalP"/>
    </source>
</evidence>
<name>A0A1K2H676_9NEIS</name>
<dbReference type="AlphaFoldDB" id="A0A1K2H676"/>
<evidence type="ECO:0000313" key="3">
    <source>
        <dbReference type="Proteomes" id="UP000186513"/>
    </source>
</evidence>
<keyword evidence="3" id="KW-1185">Reference proteome</keyword>
<gene>
    <name evidence="2" type="ORF">SAMN02745887_00472</name>
</gene>